<proteinExistence type="predicted"/>
<comment type="caution">
    <text evidence="1">The sequence shown here is derived from an EMBL/GenBank/DDBJ whole genome shotgun (WGS) entry which is preliminary data.</text>
</comment>
<evidence type="ECO:0000313" key="2">
    <source>
        <dbReference type="Proteomes" id="UP000831701"/>
    </source>
</evidence>
<feature type="non-terminal residue" evidence="1">
    <location>
        <position position="1"/>
    </location>
</feature>
<accession>A0ACB8W3P2</accession>
<keyword evidence="2" id="KW-1185">Reference proteome</keyword>
<reference evidence="1" key="1">
    <citation type="submission" date="2022-04" db="EMBL/GenBank/DDBJ databases">
        <title>Jade perch genome.</title>
        <authorList>
            <person name="Chao B."/>
        </authorList>
    </citation>
    <scope>NUCLEOTIDE SEQUENCE</scope>
    <source>
        <strain evidence="1">CB-2022</strain>
    </source>
</reference>
<evidence type="ECO:0000313" key="1">
    <source>
        <dbReference type="EMBL" id="KAI3362403.1"/>
    </source>
</evidence>
<name>A0ACB8W3P2_9TELE</name>
<protein>
    <submittedName>
        <fullName evidence="1">Uncharacterized protein</fullName>
    </submittedName>
</protein>
<sequence>LTKTKKLIRWTVLRSEFKVLLLFYKSLSGFGPKYISDCLLPCYEPSRPLRSSGRRADSVTVHKRAATEQTSRG</sequence>
<dbReference type="Proteomes" id="UP000831701">
    <property type="component" value="Chromosome 15"/>
</dbReference>
<dbReference type="EMBL" id="CM041545">
    <property type="protein sequence ID" value="KAI3362403.1"/>
    <property type="molecule type" value="Genomic_DNA"/>
</dbReference>
<organism evidence="1 2">
    <name type="scientific">Scortum barcoo</name>
    <name type="common">barcoo grunter</name>
    <dbReference type="NCBI Taxonomy" id="214431"/>
    <lineage>
        <taxon>Eukaryota</taxon>
        <taxon>Metazoa</taxon>
        <taxon>Chordata</taxon>
        <taxon>Craniata</taxon>
        <taxon>Vertebrata</taxon>
        <taxon>Euteleostomi</taxon>
        <taxon>Actinopterygii</taxon>
        <taxon>Neopterygii</taxon>
        <taxon>Teleostei</taxon>
        <taxon>Neoteleostei</taxon>
        <taxon>Acanthomorphata</taxon>
        <taxon>Eupercaria</taxon>
        <taxon>Centrarchiformes</taxon>
        <taxon>Terapontoidei</taxon>
        <taxon>Terapontidae</taxon>
        <taxon>Scortum</taxon>
    </lineage>
</organism>
<gene>
    <name evidence="1" type="ORF">L3Q82_012705</name>
</gene>